<dbReference type="FunFam" id="3.40.50.300:FF:000014">
    <property type="entry name" value="DNA polymerase III subunit gamma/tau"/>
    <property type="match status" value="1"/>
</dbReference>
<dbReference type="Gene3D" id="3.40.50.300">
    <property type="entry name" value="P-loop containing nucleotide triphosphate hydrolases"/>
    <property type="match status" value="1"/>
</dbReference>
<dbReference type="NCBIfam" id="TIGR02397">
    <property type="entry name" value="dnaX_nterm"/>
    <property type="match status" value="1"/>
</dbReference>
<dbReference type="InterPro" id="IPR027417">
    <property type="entry name" value="P-loop_NTPase"/>
</dbReference>
<dbReference type="SMART" id="SM00382">
    <property type="entry name" value="AAA"/>
    <property type="match status" value="1"/>
</dbReference>
<comment type="similarity">
    <text evidence="1 8">Belongs to the DnaX/STICHEL family.</text>
</comment>
<accession>A0A3M0BMJ2</accession>
<dbReference type="OrthoDB" id="9810148at2"/>
<reference evidence="10 11" key="1">
    <citation type="submission" date="2018-10" db="EMBL/GenBank/DDBJ databases">
        <title>Genomic Encyclopedia of Archaeal and Bacterial Type Strains, Phase II (KMG-II): from individual species to whole genera.</title>
        <authorList>
            <person name="Goeker M."/>
        </authorList>
    </citation>
    <scope>NUCLEOTIDE SEQUENCE [LARGE SCALE GENOMIC DNA]</scope>
    <source>
        <strain evidence="10 11">VM1</strain>
    </source>
</reference>
<sequence>MTYEAFARKYRPKDFKSVVGQEHVVNTLKNAIRLNKVSHGYIFAGPRGVGKTTIARILTKSLNCQKGITDEPCGVCENCIEIDKGSFPDMYEIDAASNRGIDDIRALKENINYAPIKGRYKVYIIDEAHMLTKEAFNALLKTLEEPPPNNIFILATTELHKIPDTIKSRTQVFLFKPIKENQIKQYLIKILENENIPYEEEAVELIAKFSEGGVRDSASLLDQATTYAGEKLTLEKTQQLLGVISSNVINQFLKYLKEKDIKQMIIQIENLYKEGQDLTVFWKQILNEIHNELINIAIEEKGKIFEKEDLKYLIYVQSVFNKAFIEAKSSGNEKNIYELAILKIKYIKELTNIDDILKDNVKITSSIKQEVKEEKKEEAKEEKKDNLEYILAKISKEAGAIVASAIKKSKIEDKGNILEIKAPEILYDNLVAKKDIIEKYFNKEVSIIKTQPENKKKKSKKRDEAVDKVLNLFEGKIINYKEE</sequence>
<comment type="function">
    <text evidence="8">DNA polymerase III is a complex, multichain enzyme responsible for most of the replicative synthesis in bacteria. This DNA polymerase also exhibits 3' to 5' exonuclease activity.</text>
</comment>
<evidence type="ECO:0000256" key="6">
    <source>
        <dbReference type="ARBA" id="ARBA00022932"/>
    </source>
</evidence>
<name>A0A3M0BMJ2_9AQUI</name>
<keyword evidence="8" id="KW-0548">Nucleotidyltransferase</keyword>
<dbReference type="Pfam" id="PF13177">
    <property type="entry name" value="DNA_pol3_delta2"/>
    <property type="match status" value="1"/>
</dbReference>
<dbReference type="Proteomes" id="UP000280842">
    <property type="component" value="Unassembled WGS sequence"/>
</dbReference>
<evidence type="ECO:0000256" key="2">
    <source>
        <dbReference type="ARBA" id="ARBA00022723"/>
    </source>
</evidence>
<comment type="subunit">
    <text evidence="8">DNA polymerase III contains a core (composed of alpha, epsilon and theta chains) that associates with a tau subunit. This core dimerizes to form the POLIII' complex. PolIII' associates with the gamma complex (composed of gamma, delta, delta', psi and chi chains) and with the beta chain to form the complete DNA polymerase III complex.</text>
</comment>
<dbReference type="InterPro" id="IPR003593">
    <property type="entry name" value="AAA+_ATPase"/>
</dbReference>
<dbReference type="InterPro" id="IPR001270">
    <property type="entry name" value="ClpA/B"/>
</dbReference>
<dbReference type="NCBIfam" id="NF004046">
    <property type="entry name" value="PRK05563.1"/>
    <property type="match status" value="1"/>
</dbReference>
<keyword evidence="11" id="KW-1185">Reference proteome</keyword>
<dbReference type="Pfam" id="PF22608">
    <property type="entry name" value="DNAX_ATPase_lid"/>
    <property type="match status" value="1"/>
</dbReference>
<evidence type="ECO:0000256" key="3">
    <source>
        <dbReference type="ARBA" id="ARBA00022741"/>
    </source>
</evidence>
<evidence type="ECO:0000313" key="11">
    <source>
        <dbReference type="Proteomes" id="UP000280842"/>
    </source>
</evidence>
<evidence type="ECO:0000256" key="8">
    <source>
        <dbReference type="RuleBase" id="RU364063"/>
    </source>
</evidence>
<keyword evidence="8" id="KW-0808">Transferase</keyword>
<dbReference type="PANTHER" id="PTHR11669">
    <property type="entry name" value="REPLICATION FACTOR C / DNA POLYMERASE III GAMMA-TAU SUBUNIT"/>
    <property type="match status" value="1"/>
</dbReference>
<dbReference type="RefSeq" id="WP_121922467.1">
    <property type="nucleotide sequence ID" value="NZ_REFO01000010.1"/>
</dbReference>
<protein>
    <recommendedName>
        <fullName evidence="8">DNA polymerase III subunit gamma/tau</fullName>
        <ecNumber evidence="8">2.7.7.7</ecNumber>
    </recommendedName>
</protein>
<dbReference type="FunFam" id="1.10.8.60:FF:000013">
    <property type="entry name" value="DNA polymerase III subunit gamma/tau"/>
    <property type="match status" value="1"/>
</dbReference>
<evidence type="ECO:0000313" key="10">
    <source>
        <dbReference type="EMBL" id="RMA97694.1"/>
    </source>
</evidence>
<dbReference type="SUPFAM" id="SSF52540">
    <property type="entry name" value="P-loop containing nucleoside triphosphate hydrolases"/>
    <property type="match status" value="1"/>
</dbReference>
<gene>
    <name evidence="8" type="primary">dnaX</name>
    <name evidence="10" type="ORF">CLV39_0317</name>
</gene>
<organism evidence="10 11">
    <name type="scientific">Hydrogenothermus marinus</name>
    <dbReference type="NCBI Taxonomy" id="133270"/>
    <lineage>
        <taxon>Bacteria</taxon>
        <taxon>Pseudomonadati</taxon>
        <taxon>Aquificota</taxon>
        <taxon>Aquificia</taxon>
        <taxon>Aquificales</taxon>
        <taxon>Hydrogenothermaceae</taxon>
        <taxon>Hydrogenothermus</taxon>
    </lineage>
</organism>
<comment type="catalytic activity">
    <reaction evidence="7 8">
        <text>DNA(n) + a 2'-deoxyribonucleoside 5'-triphosphate = DNA(n+1) + diphosphate</text>
        <dbReference type="Rhea" id="RHEA:22508"/>
        <dbReference type="Rhea" id="RHEA-COMP:17339"/>
        <dbReference type="Rhea" id="RHEA-COMP:17340"/>
        <dbReference type="ChEBI" id="CHEBI:33019"/>
        <dbReference type="ChEBI" id="CHEBI:61560"/>
        <dbReference type="ChEBI" id="CHEBI:173112"/>
        <dbReference type="EC" id="2.7.7.7"/>
    </reaction>
</comment>
<dbReference type="CDD" id="cd00009">
    <property type="entry name" value="AAA"/>
    <property type="match status" value="1"/>
</dbReference>
<keyword evidence="8" id="KW-0235">DNA replication</keyword>
<keyword evidence="2" id="KW-0479">Metal-binding</keyword>
<keyword evidence="3 8" id="KW-0547">Nucleotide-binding</keyword>
<dbReference type="CDD" id="cd18137">
    <property type="entry name" value="HLD_clamp_pol_III_gamma_tau"/>
    <property type="match status" value="1"/>
</dbReference>
<dbReference type="EMBL" id="REFO01000010">
    <property type="protein sequence ID" value="RMA97694.1"/>
    <property type="molecule type" value="Genomic_DNA"/>
</dbReference>
<dbReference type="PANTHER" id="PTHR11669:SF0">
    <property type="entry name" value="PROTEIN STICHEL-LIKE 2"/>
    <property type="match status" value="1"/>
</dbReference>
<comment type="caution">
    <text evidence="10">The sequence shown here is derived from an EMBL/GenBank/DDBJ whole genome shotgun (WGS) entry which is preliminary data.</text>
</comment>
<dbReference type="GO" id="GO:0003887">
    <property type="term" value="F:DNA-directed DNA polymerase activity"/>
    <property type="evidence" value="ECO:0007669"/>
    <property type="project" value="UniProtKB-KW"/>
</dbReference>
<keyword evidence="6 8" id="KW-0239">DNA-directed DNA polymerase</keyword>
<dbReference type="EC" id="2.7.7.7" evidence="8"/>
<evidence type="ECO:0000256" key="7">
    <source>
        <dbReference type="ARBA" id="ARBA00049244"/>
    </source>
</evidence>
<feature type="domain" description="AAA+ ATPase" evidence="9">
    <location>
        <begin position="37"/>
        <end position="179"/>
    </location>
</feature>
<keyword evidence="5 8" id="KW-0067">ATP-binding</keyword>
<dbReference type="Gene3D" id="1.10.8.60">
    <property type="match status" value="1"/>
</dbReference>
<dbReference type="GO" id="GO:0046872">
    <property type="term" value="F:metal ion binding"/>
    <property type="evidence" value="ECO:0007669"/>
    <property type="project" value="UniProtKB-KW"/>
</dbReference>
<dbReference type="GO" id="GO:0006261">
    <property type="term" value="P:DNA-templated DNA replication"/>
    <property type="evidence" value="ECO:0007669"/>
    <property type="project" value="TreeGrafter"/>
</dbReference>
<dbReference type="GO" id="GO:0005524">
    <property type="term" value="F:ATP binding"/>
    <property type="evidence" value="ECO:0007669"/>
    <property type="project" value="UniProtKB-KW"/>
</dbReference>
<dbReference type="AlphaFoldDB" id="A0A3M0BMJ2"/>
<evidence type="ECO:0000256" key="4">
    <source>
        <dbReference type="ARBA" id="ARBA00022833"/>
    </source>
</evidence>
<dbReference type="InterPro" id="IPR012763">
    <property type="entry name" value="DNA_pol_III_sug/sutau_N"/>
</dbReference>
<dbReference type="InterPro" id="IPR045085">
    <property type="entry name" value="HLD_clamp_pol_III_gamma_tau"/>
</dbReference>
<keyword evidence="4" id="KW-0862">Zinc</keyword>
<evidence type="ECO:0000256" key="1">
    <source>
        <dbReference type="ARBA" id="ARBA00006360"/>
    </source>
</evidence>
<proteinExistence type="inferred from homology"/>
<dbReference type="NCBIfam" id="NF011514">
    <property type="entry name" value="PRK14953.1"/>
    <property type="match status" value="1"/>
</dbReference>
<dbReference type="PRINTS" id="PR00300">
    <property type="entry name" value="CLPPROTEASEA"/>
</dbReference>
<dbReference type="GO" id="GO:0009360">
    <property type="term" value="C:DNA polymerase III complex"/>
    <property type="evidence" value="ECO:0007669"/>
    <property type="project" value="InterPro"/>
</dbReference>
<evidence type="ECO:0000256" key="5">
    <source>
        <dbReference type="ARBA" id="ARBA00022840"/>
    </source>
</evidence>
<dbReference type="InterPro" id="IPR050238">
    <property type="entry name" value="DNA_Rep/Repair_Clamp_Loader"/>
</dbReference>
<evidence type="ECO:0000259" key="9">
    <source>
        <dbReference type="SMART" id="SM00382"/>
    </source>
</evidence>